<feature type="region of interest" description="Disordered" evidence="1">
    <location>
        <begin position="15"/>
        <end position="46"/>
    </location>
</feature>
<dbReference type="EMBL" id="AWUE01009661">
    <property type="protein sequence ID" value="OMP12240.1"/>
    <property type="molecule type" value="Genomic_DNA"/>
</dbReference>
<organism evidence="2 3">
    <name type="scientific">Corchorus olitorius</name>
    <dbReference type="NCBI Taxonomy" id="93759"/>
    <lineage>
        <taxon>Eukaryota</taxon>
        <taxon>Viridiplantae</taxon>
        <taxon>Streptophyta</taxon>
        <taxon>Embryophyta</taxon>
        <taxon>Tracheophyta</taxon>
        <taxon>Spermatophyta</taxon>
        <taxon>Magnoliopsida</taxon>
        <taxon>eudicotyledons</taxon>
        <taxon>Gunneridae</taxon>
        <taxon>Pentapetalae</taxon>
        <taxon>rosids</taxon>
        <taxon>malvids</taxon>
        <taxon>Malvales</taxon>
        <taxon>Malvaceae</taxon>
        <taxon>Grewioideae</taxon>
        <taxon>Apeibeae</taxon>
        <taxon>Corchorus</taxon>
    </lineage>
</organism>
<comment type="caution">
    <text evidence="2">The sequence shown here is derived from an EMBL/GenBank/DDBJ whole genome shotgun (WGS) entry which is preliminary data.</text>
</comment>
<reference evidence="3" key="1">
    <citation type="submission" date="2013-09" db="EMBL/GenBank/DDBJ databases">
        <title>Corchorus olitorius genome sequencing.</title>
        <authorList>
            <person name="Alam M."/>
            <person name="Haque M.S."/>
            <person name="Islam M.S."/>
            <person name="Emdad E.M."/>
            <person name="Islam M.M."/>
            <person name="Ahmed B."/>
            <person name="Halim A."/>
            <person name="Hossen Q.M.M."/>
            <person name="Hossain M.Z."/>
            <person name="Ahmed R."/>
            <person name="Khan M.M."/>
            <person name="Islam R."/>
            <person name="Rashid M.M."/>
            <person name="Khan S.A."/>
            <person name="Rahman M.S."/>
            <person name="Alam M."/>
            <person name="Yahiya A.S."/>
            <person name="Khan M.S."/>
            <person name="Azam M.S."/>
            <person name="Haque T."/>
            <person name="Lashkar M.Z.H."/>
            <person name="Akhand A.I."/>
            <person name="Morshed G."/>
            <person name="Roy S."/>
            <person name="Uddin K.S."/>
            <person name="Rabeya T."/>
            <person name="Hossain A.S."/>
            <person name="Chowdhury A."/>
            <person name="Snigdha A.R."/>
            <person name="Mortoza M.S."/>
            <person name="Matin S.A."/>
            <person name="Hoque S.M.E."/>
            <person name="Islam M.K."/>
            <person name="Roy D.K."/>
            <person name="Haider R."/>
            <person name="Moosa M.M."/>
            <person name="Elias S.M."/>
            <person name="Hasan A.M."/>
            <person name="Jahan S."/>
            <person name="Shafiuddin M."/>
            <person name="Mahmood N."/>
            <person name="Shommy N.S."/>
        </authorList>
    </citation>
    <scope>NUCLEOTIDE SEQUENCE [LARGE SCALE GENOMIC DNA]</scope>
    <source>
        <strain evidence="3">cv. O-4</strain>
    </source>
</reference>
<evidence type="ECO:0000256" key="1">
    <source>
        <dbReference type="SAM" id="MobiDB-lite"/>
    </source>
</evidence>
<dbReference type="AlphaFoldDB" id="A0A1R3KYV1"/>
<evidence type="ECO:0000313" key="3">
    <source>
        <dbReference type="Proteomes" id="UP000187203"/>
    </source>
</evidence>
<keyword evidence="3" id="KW-1185">Reference proteome</keyword>
<feature type="compositionally biased region" description="Polar residues" evidence="1">
    <location>
        <begin position="37"/>
        <end position="46"/>
    </location>
</feature>
<dbReference type="Proteomes" id="UP000187203">
    <property type="component" value="Unassembled WGS sequence"/>
</dbReference>
<accession>A0A1R3KYV1</accession>
<sequence>MNPKAASYYSPYASISTTTAPNKSPPKSYSSSANPYTTDSTKSPSC</sequence>
<name>A0A1R3KYV1_9ROSI</name>
<proteinExistence type="predicted"/>
<gene>
    <name evidence="2" type="ORF">COLO4_03375</name>
</gene>
<feature type="compositionally biased region" description="Low complexity" evidence="1">
    <location>
        <begin position="15"/>
        <end position="36"/>
    </location>
</feature>
<evidence type="ECO:0000313" key="2">
    <source>
        <dbReference type="EMBL" id="OMP12240.1"/>
    </source>
</evidence>
<protein>
    <submittedName>
        <fullName evidence="2">Uncharacterized protein</fullName>
    </submittedName>
</protein>